<evidence type="ECO:0000256" key="4">
    <source>
        <dbReference type="ARBA" id="ARBA00022272"/>
    </source>
</evidence>
<accession>A0A0P7XR27</accession>
<dbReference type="OrthoDB" id="941905at2"/>
<protein>
    <recommendedName>
        <fullName evidence="4">N-(5'-phosphoribosyl)anthranilate isomerase</fullName>
        <ecNumber evidence="3">5.3.1.24</ecNumber>
    </recommendedName>
</protein>
<proteinExistence type="predicted"/>
<evidence type="ECO:0000313" key="11">
    <source>
        <dbReference type="Proteomes" id="UP000050421"/>
    </source>
</evidence>
<evidence type="ECO:0000256" key="3">
    <source>
        <dbReference type="ARBA" id="ARBA00012572"/>
    </source>
</evidence>
<evidence type="ECO:0000313" key="10">
    <source>
        <dbReference type="EMBL" id="KPQ19517.1"/>
    </source>
</evidence>
<keyword evidence="7" id="KW-0057">Aromatic amino acid biosynthesis</keyword>
<dbReference type="SUPFAM" id="SSF51366">
    <property type="entry name" value="Ribulose-phoshate binding barrel"/>
    <property type="match status" value="1"/>
</dbReference>
<dbReference type="InterPro" id="IPR011060">
    <property type="entry name" value="RibuloseP-bd_barrel"/>
</dbReference>
<dbReference type="Pfam" id="PF00697">
    <property type="entry name" value="PRAI"/>
    <property type="match status" value="1"/>
</dbReference>
<keyword evidence="5" id="KW-0028">Amino-acid biosynthesis</keyword>
<gene>
    <name evidence="10" type="primary">trpF-2</name>
    <name evidence="10" type="ORF">HLUCCX10_02185</name>
</gene>
<dbReference type="InterPro" id="IPR044643">
    <property type="entry name" value="TrpF_fam"/>
</dbReference>
<name>A0A0P7XR27_9BACT</name>
<dbReference type="PATRIC" id="fig|1305737.6.peg.1102"/>
<comment type="pathway">
    <text evidence="2">Amino-acid biosynthesis; L-tryptophan biosynthesis; L-tryptophan from chorismate: step 3/5.</text>
</comment>
<dbReference type="GO" id="GO:0000162">
    <property type="term" value="P:L-tryptophan biosynthetic process"/>
    <property type="evidence" value="ECO:0007669"/>
    <property type="project" value="UniProtKB-UniPathway"/>
</dbReference>
<comment type="caution">
    <text evidence="10">The sequence shown here is derived from an EMBL/GenBank/DDBJ whole genome shotgun (WGS) entry which is preliminary data.</text>
</comment>
<dbReference type="InterPro" id="IPR013785">
    <property type="entry name" value="Aldolase_TIM"/>
</dbReference>
<dbReference type="InterPro" id="IPR001240">
    <property type="entry name" value="PRAI_dom"/>
</dbReference>
<dbReference type="EC" id="5.3.1.24" evidence="3"/>
<evidence type="ECO:0000256" key="5">
    <source>
        <dbReference type="ARBA" id="ARBA00022605"/>
    </source>
</evidence>
<dbReference type="PANTHER" id="PTHR42894:SF1">
    <property type="entry name" value="N-(5'-PHOSPHORIBOSYL)ANTHRANILATE ISOMERASE"/>
    <property type="match status" value="1"/>
</dbReference>
<dbReference type="AlphaFoldDB" id="A0A0P7XR27"/>
<evidence type="ECO:0000256" key="1">
    <source>
        <dbReference type="ARBA" id="ARBA00001164"/>
    </source>
</evidence>
<dbReference type="GO" id="GO:0004640">
    <property type="term" value="F:phosphoribosylanthranilate isomerase activity"/>
    <property type="evidence" value="ECO:0007669"/>
    <property type="project" value="UniProtKB-EC"/>
</dbReference>
<dbReference type="PANTHER" id="PTHR42894">
    <property type="entry name" value="N-(5'-PHOSPHORIBOSYL)ANTHRANILATE ISOMERASE"/>
    <property type="match status" value="1"/>
</dbReference>
<comment type="catalytic activity">
    <reaction evidence="1">
        <text>N-(5-phospho-beta-D-ribosyl)anthranilate = 1-(2-carboxyphenylamino)-1-deoxy-D-ribulose 5-phosphate</text>
        <dbReference type="Rhea" id="RHEA:21540"/>
        <dbReference type="ChEBI" id="CHEBI:18277"/>
        <dbReference type="ChEBI" id="CHEBI:58613"/>
        <dbReference type="EC" id="5.3.1.24"/>
    </reaction>
</comment>
<reference evidence="10 11" key="1">
    <citation type="submission" date="2015-09" db="EMBL/GenBank/DDBJ databases">
        <title>Identification and resolution of microdiversity through metagenomic sequencing of parallel consortia.</title>
        <authorList>
            <person name="Nelson W.C."/>
            <person name="Romine M.F."/>
            <person name="Lindemann S.R."/>
        </authorList>
    </citation>
    <scope>NUCLEOTIDE SEQUENCE [LARGE SCALE GENOMIC DNA]</scope>
    <source>
        <strain evidence="10">HL-49</strain>
    </source>
</reference>
<dbReference type="Gene3D" id="3.20.20.70">
    <property type="entry name" value="Aldolase class I"/>
    <property type="match status" value="1"/>
</dbReference>
<dbReference type="STRING" id="1305737.GCA_000526355_00853"/>
<evidence type="ECO:0000259" key="9">
    <source>
        <dbReference type="Pfam" id="PF00697"/>
    </source>
</evidence>
<dbReference type="EMBL" id="LJXT01000008">
    <property type="protein sequence ID" value="KPQ19517.1"/>
    <property type="molecule type" value="Genomic_DNA"/>
</dbReference>
<dbReference type="Proteomes" id="UP000050421">
    <property type="component" value="Unassembled WGS sequence"/>
</dbReference>
<evidence type="ECO:0000256" key="7">
    <source>
        <dbReference type="ARBA" id="ARBA00023141"/>
    </source>
</evidence>
<dbReference type="UniPathway" id="UPA00035">
    <property type="reaction ID" value="UER00042"/>
</dbReference>
<keyword evidence="6" id="KW-0822">Tryptophan biosynthesis</keyword>
<keyword evidence="8 10" id="KW-0413">Isomerase</keyword>
<evidence type="ECO:0000256" key="2">
    <source>
        <dbReference type="ARBA" id="ARBA00004664"/>
    </source>
</evidence>
<sequence length="206" mass="23101">MALSTFVKISGVTNLSDARYCAGMFVDLLGFDLQETSDKFVSPTQFQEISGWVSGVDFCGEFGNDSLETLQEKLKKYPEISWIQHNKLETLLQFDSEKYQLIFQADLSEVRHIEEELAEKISNQNLHLLLSVDQTELNTDQKESIRTISKNAEVILAGGISPFNVKSTVSELDLFGIALEGGEEIKPGLKDFDTLAEILEELELDD</sequence>
<evidence type="ECO:0000256" key="6">
    <source>
        <dbReference type="ARBA" id="ARBA00022822"/>
    </source>
</evidence>
<feature type="domain" description="N-(5'phosphoribosyl) anthranilate isomerase (PRAI)" evidence="9">
    <location>
        <begin position="8"/>
        <end position="200"/>
    </location>
</feature>
<dbReference type="eggNOG" id="COG0135">
    <property type="taxonomic scope" value="Bacteria"/>
</dbReference>
<organism evidence="10 11">
    <name type="scientific">Algoriphagus marincola HL-49</name>
    <dbReference type="NCBI Taxonomy" id="1305737"/>
    <lineage>
        <taxon>Bacteria</taxon>
        <taxon>Pseudomonadati</taxon>
        <taxon>Bacteroidota</taxon>
        <taxon>Cytophagia</taxon>
        <taxon>Cytophagales</taxon>
        <taxon>Cyclobacteriaceae</taxon>
        <taxon>Algoriphagus</taxon>
    </lineage>
</organism>
<evidence type="ECO:0000256" key="8">
    <source>
        <dbReference type="ARBA" id="ARBA00023235"/>
    </source>
</evidence>